<evidence type="ECO:0000256" key="7">
    <source>
        <dbReference type="ARBA" id="ARBA00023163"/>
    </source>
</evidence>
<evidence type="ECO:0000256" key="4">
    <source>
        <dbReference type="ARBA" id="ARBA00022490"/>
    </source>
</evidence>
<feature type="compositionally biased region" description="Basic and acidic residues" evidence="9">
    <location>
        <begin position="48"/>
        <end position="82"/>
    </location>
</feature>
<keyword evidence="6" id="KW-0805">Transcription regulation</keyword>
<accession>A0AAE0JBY2</accession>
<feature type="region of interest" description="Disordered" evidence="9">
    <location>
        <begin position="431"/>
        <end position="586"/>
    </location>
</feature>
<feature type="region of interest" description="Disordered" evidence="9">
    <location>
        <begin position="333"/>
        <end position="390"/>
    </location>
</feature>
<comment type="similarity">
    <text evidence="3">Belongs to the WHI5/NRM1 family.</text>
</comment>
<feature type="compositionally biased region" description="Low complexity" evidence="9">
    <location>
        <begin position="380"/>
        <end position="390"/>
    </location>
</feature>
<protein>
    <submittedName>
        <fullName evidence="10">Uncharacterized protein</fullName>
    </submittedName>
</protein>
<evidence type="ECO:0000256" key="9">
    <source>
        <dbReference type="SAM" id="MobiDB-lite"/>
    </source>
</evidence>
<keyword evidence="5" id="KW-0678">Repressor</keyword>
<dbReference type="EMBL" id="JAUEPP010000006">
    <property type="protein sequence ID" value="KAK3340490.1"/>
    <property type="molecule type" value="Genomic_DNA"/>
</dbReference>
<evidence type="ECO:0000256" key="6">
    <source>
        <dbReference type="ARBA" id="ARBA00023015"/>
    </source>
</evidence>
<organism evidence="10 11">
    <name type="scientific">Neurospora tetraspora</name>
    <dbReference type="NCBI Taxonomy" id="94610"/>
    <lineage>
        <taxon>Eukaryota</taxon>
        <taxon>Fungi</taxon>
        <taxon>Dikarya</taxon>
        <taxon>Ascomycota</taxon>
        <taxon>Pezizomycotina</taxon>
        <taxon>Sordariomycetes</taxon>
        <taxon>Sordariomycetidae</taxon>
        <taxon>Sordariales</taxon>
        <taxon>Sordariaceae</taxon>
        <taxon>Neurospora</taxon>
    </lineage>
</organism>
<sequence length="586" mass="65337">MTTISPTKRRILGSLNPNASPCPGSKPEFDAGQLEVQATESSVLPAGYDKDREEEPARKRVCLERDHRGAQRHQQIEADGHRRNQSRSTSPPTESRVLFGKSTTNVSQSTTTVIPAEMEHERERSLSVLPALHPTRVAAEGAAFSAPMATQIAYPAGLVENFHNHKQPKRTNNPRLRLANQAARQKAEIIRLRLSLAAYKIQTGQTDVPLEQLEVRSLLPPGAYHHSQRRLADGASSEAAVDNYHDGSNINPASWSFSSSSTNSSSQGTGYVQRVNHLRHAAGAAIEAVQAKQERRTAWGREREQQYREWYEQYRHRDHQGSTWDHAAEQKNHDGFSRDQNRQRQPQHEPQQQRRQRQQRTNLGSGRKPLPDRRARESWSGSTSTGGTAAIGTATTAAATTSPHLNRLDLAERALQAHQRLQSRAVTEELPMEHEHEHDEIDSEQNSLQLTHHHHHHQPQQQQQRRQYMDHDRNGWVVHPTTENVPEVADDIGEGPGRGDLDDEEEEEIAPSRSRSQMVGSGSGYSTEPEPEPGLPSLSPFQSHAAASVEHEDQGEGVDEEEGEEEEEQGEDGDEAASGLLSLSRG</sequence>
<evidence type="ECO:0000256" key="1">
    <source>
        <dbReference type="ARBA" id="ARBA00004123"/>
    </source>
</evidence>
<evidence type="ECO:0000256" key="2">
    <source>
        <dbReference type="ARBA" id="ARBA00004496"/>
    </source>
</evidence>
<feature type="compositionally biased region" description="Polar residues" evidence="9">
    <location>
        <begin position="513"/>
        <end position="526"/>
    </location>
</feature>
<dbReference type="Proteomes" id="UP001278500">
    <property type="component" value="Unassembled WGS sequence"/>
</dbReference>
<dbReference type="GO" id="GO:0005737">
    <property type="term" value="C:cytoplasm"/>
    <property type="evidence" value="ECO:0007669"/>
    <property type="project" value="UniProtKB-SubCell"/>
</dbReference>
<dbReference type="RefSeq" id="XP_062679432.1">
    <property type="nucleotide sequence ID" value="XM_062827152.1"/>
</dbReference>
<keyword evidence="4" id="KW-0963">Cytoplasm</keyword>
<dbReference type="InterPro" id="IPR013734">
    <property type="entry name" value="TF_Nrm1/Whi5"/>
</dbReference>
<dbReference type="GeneID" id="87864306"/>
<name>A0AAE0JBY2_9PEZI</name>
<keyword evidence="7" id="KW-0804">Transcription</keyword>
<feature type="compositionally biased region" description="Acidic residues" evidence="9">
    <location>
        <begin position="555"/>
        <end position="575"/>
    </location>
</feature>
<evidence type="ECO:0000256" key="8">
    <source>
        <dbReference type="ARBA" id="ARBA00023242"/>
    </source>
</evidence>
<evidence type="ECO:0000256" key="3">
    <source>
        <dbReference type="ARBA" id="ARBA00006922"/>
    </source>
</evidence>
<keyword evidence="11" id="KW-1185">Reference proteome</keyword>
<comment type="caution">
    <text evidence="10">The sequence shown here is derived from an EMBL/GenBank/DDBJ whole genome shotgun (WGS) entry which is preliminary data.</text>
</comment>
<feature type="compositionally biased region" description="Basic and acidic residues" evidence="9">
    <location>
        <begin position="333"/>
        <end position="342"/>
    </location>
</feature>
<gene>
    <name evidence="10" type="ORF">B0H65DRAFT_472589</name>
</gene>
<keyword evidence="8" id="KW-0539">Nucleus</keyword>
<dbReference type="AlphaFoldDB" id="A0AAE0JBY2"/>
<feature type="region of interest" description="Disordered" evidence="9">
    <location>
        <begin position="1"/>
        <end position="109"/>
    </location>
</feature>
<dbReference type="Pfam" id="PF08528">
    <property type="entry name" value="Whi5"/>
    <property type="match status" value="1"/>
</dbReference>
<evidence type="ECO:0000313" key="10">
    <source>
        <dbReference type="EMBL" id="KAK3340490.1"/>
    </source>
</evidence>
<evidence type="ECO:0000313" key="11">
    <source>
        <dbReference type="Proteomes" id="UP001278500"/>
    </source>
</evidence>
<comment type="subcellular location">
    <subcellularLocation>
        <location evidence="2">Cytoplasm</location>
    </subcellularLocation>
    <subcellularLocation>
        <location evidence="1">Nucleus</location>
    </subcellularLocation>
</comment>
<proteinExistence type="inferred from homology"/>
<reference evidence="10" key="1">
    <citation type="journal article" date="2023" name="Mol. Phylogenet. Evol.">
        <title>Genome-scale phylogeny and comparative genomics of the fungal order Sordariales.</title>
        <authorList>
            <person name="Hensen N."/>
            <person name="Bonometti L."/>
            <person name="Westerberg I."/>
            <person name="Brannstrom I.O."/>
            <person name="Guillou S."/>
            <person name="Cros-Aarteil S."/>
            <person name="Calhoun S."/>
            <person name="Haridas S."/>
            <person name="Kuo A."/>
            <person name="Mondo S."/>
            <person name="Pangilinan J."/>
            <person name="Riley R."/>
            <person name="LaButti K."/>
            <person name="Andreopoulos B."/>
            <person name="Lipzen A."/>
            <person name="Chen C."/>
            <person name="Yan M."/>
            <person name="Daum C."/>
            <person name="Ng V."/>
            <person name="Clum A."/>
            <person name="Steindorff A."/>
            <person name="Ohm R.A."/>
            <person name="Martin F."/>
            <person name="Silar P."/>
            <person name="Natvig D.O."/>
            <person name="Lalanne C."/>
            <person name="Gautier V."/>
            <person name="Ament-Velasquez S.L."/>
            <person name="Kruys A."/>
            <person name="Hutchinson M.I."/>
            <person name="Powell A.J."/>
            <person name="Barry K."/>
            <person name="Miller A.N."/>
            <person name="Grigoriev I.V."/>
            <person name="Debuchy R."/>
            <person name="Gladieux P."/>
            <person name="Hiltunen Thoren M."/>
            <person name="Johannesson H."/>
        </authorList>
    </citation>
    <scope>NUCLEOTIDE SEQUENCE</scope>
    <source>
        <strain evidence="10">CBS 560.94</strain>
    </source>
</reference>
<evidence type="ECO:0000256" key="5">
    <source>
        <dbReference type="ARBA" id="ARBA00022491"/>
    </source>
</evidence>
<dbReference type="GO" id="GO:0005634">
    <property type="term" value="C:nucleus"/>
    <property type="evidence" value="ECO:0007669"/>
    <property type="project" value="UniProtKB-SubCell"/>
</dbReference>
<reference evidence="10" key="2">
    <citation type="submission" date="2023-06" db="EMBL/GenBank/DDBJ databases">
        <authorList>
            <consortium name="Lawrence Berkeley National Laboratory"/>
            <person name="Haridas S."/>
            <person name="Hensen N."/>
            <person name="Bonometti L."/>
            <person name="Westerberg I."/>
            <person name="Brannstrom I.O."/>
            <person name="Guillou S."/>
            <person name="Cros-Aarteil S."/>
            <person name="Calhoun S."/>
            <person name="Kuo A."/>
            <person name="Mondo S."/>
            <person name="Pangilinan J."/>
            <person name="Riley R."/>
            <person name="Labutti K."/>
            <person name="Andreopoulos B."/>
            <person name="Lipzen A."/>
            <person name="Chen C."/>
            <person name="Yanf M."/>
            <person name="Daum C."/>
            <person name="Ng V."/>
            <person name="Clum A."/>
            <person name="Steindorff A."/>
            <person name="Ohm R."/>
            <person name="Martin F."/>
            <person name="Silar P."/>
            <person name="Natvig D."/>
            <person name="Lalanne C."/>
            <person name="Gautier V."/>
            <person name="Ament-Velasquez S.L."/>
            <person name="Kruys A."/>
            <person name="Hutchinson M.I."/>
            <person name="Powell A.J."/>
            <person name="Barry K."/>
            <person name="Miller A.N."/>
            <person name="Grigoriev I.V."/>
            <person name="Debuchy R."/>
            <person name="Gladieux P."/>
            <person name="Thoren M.H."/>
            <person name="Johannesson H."/>
        </authorList>
    </citation>
    <scope>NUCLEOTIDE SEQUENCE</scope>
    <source>
        <strain evidence="10">CBS 560.94</strain>
    </source>
</reference>